<evidence type="ECO:0000313" key="1">
    <source>
        <dbReference type="EMBL" id="QDP82546.1"/>
    </source>
</evidence>
<dbReference type="GeneID" id="80336841"/>
<dbReference type="RefSeq" id="WP_143983362.1">
    <property type="nucleotide sequence ID" value="NZ_CP041695.1"/>
</dbReference>
<evidence type="ECO:0000313" key="2">
    <source>
        <dbReference type="Proteomes" id="UP000317039"/>
    </source>
</evidence>
<sequence>MRAADLEIEFRRYLDSHGRALDDLDATTAIDAMTMFYAHHRVADADLDNDGDMLLFQWGIYDDNQQEFVYDITRQVITDHGGDDNIRQLSLTLHYPMTPTSPSIGNGSQWCSHPEQAEHFLSLVTHHPATSHVLTTHPHRTEVTFDHAG</sequence>
<accession>A0A516NUF8</accession>
<name>A0A516NUF8_9NOCA</name>
<protein>
    <submittedName>
        <fullName evidence="1">Uncharacterized protein</fullName>
    </submittedName>
</protein>
<dbReference type="Proteomes" id="UP000317039">
    <property type="component" value="Chromosome"/>
</dbReference>
<proteinExistence type="predicted"/>
<gene>
    <name evidence="1" type="ORF">FOH10_31285</name>
</gene>
<organism evidence="1 2">
    <name type="scientific">Nocardia otitidiscaviarum</name>
    <dbReference type="NCBI Taxonomy" id="1823"/>
    <lineage>
        <taxon>Bacteria</taxon>
        <taxon>Bacillati</taxon>
        <taxon>Actinomycetota</taxon>
        <taxon>Actinomycetes</taxon>
        <taxon>Mycobacteriales</taxon>
        <taxon>Nocardiaceae</taxon>
        <taxon>Nocardia</taxon>
    </lineage>
</organism>
<reference evidence="1 2" key="1">
    <citation type="submission" date="2019-07" db="EMBL/GenBank/DDBJ databases">
        <title>Complete Genome Sequence and Methylome Analysis of Nocardia otitidis-caviarum NEB252.</title>
        <authorList>
            <person name="Fomenkov A."/>
            <person name="Anton B.P."/>
            <person name="Vincze T."/>
            <person name="Roberts R.J."/>
        </authorList>
    </citation>
    <scope>NUCLEOTIDE SEQUENCE [LARGE SCALE GENOMIC DNA]</scope>
    <source>
        <strain evidence="1 2">NEB252</strain>
    </source>
</reference>
<dbReference type="EMBL" id="CP041695">
    <property type="protein sequence ID" value="QDP82546.1"/>
    <property type="molecule type" value="Genomic_DNA"/>
</dbReference>
<dbReference type="AlphaFoldDB" id="A0A516NUF8"/>
<dbReference type="KEGG" id="nod:FOH10_31285"/>